<proteinExistence type="predicted"/>
<sequence>MSPREEAEKLRRQVEELLAKRYIRESMSQCAVRALLTPMKDGTWHMCVDSQAINKITIRYRFPIPRIDDLLHQISEATVFTRLDLKSGIMAPLTECMKSSKFTWTVDGEAAFRLMKDRLTTAPILAFFEFTHPFELHIDMSKVGIGGVLSQQGWPVAFLEFILYTDHAALRPIHQQDKVSSRYGQWMNFLDEFTFFVNHKAVVSNRVADALSRRSNLLVTLQVEVPGFDSFHDLFVTDPYFSEILLDVLLQDGFLF</sequence>
<evidence type="ECO:0000313" key="4">
    <source>
        <dbReference type="RefSeq" id="XP_039135737.1"/>
    </source>
</evidence>
<dbReference type="AlphaFoldDB" id="A0AB40C802"/>
<dbReference type="PANTHER" id="PTHR37984">
    <property type="entry name" value="PROTEIN CBG26694"/>
    <property type="match status" value="1"/>
</dbReference>
<name>A0AB40C802_DIOCR</name>
<dbReference type="Pfam" id="PF17919">
    <property type="entry name" value="RT_RNaseH_2"/>
    <property type="match status" value="1"/>
</dbReference>
<dbReference type="Proteomes" id="UP001515500">
    <property type="component" value="Chromosome 12"/>
</dbReference>
<dbReference type="RefSeq" id="XP_039135737.1">
    <property type="nucleotide sequence ID" value="XM_039279803.1"/>
</dbReference>
<dbReference type="GO" id="GO:0003824">
    <property type="term" value="F:catalytic activity"/>
    <property type="evidence" value="ECO:0007669"/>
    <property type="project" value="UniProtKB-KW"/>
</dbReference>
<keyword evidence="3" id="KW-1185">Reference proteome</keyword>
<evidence type="ECO:0000313" key="3">
    <source>
        <dbReference type="Proteomes" id="UP001515500"/>
    </source>
</evidence>
<dbReference type="InterPro" id="IPR041577">
    <property type="entry name" value="RT_RNaseH_2"/>
</dbReference>
<dbReference type="Gene3D" id="3.10.10.10">
    <property type="entry name" value="HIV Type 1 Reverse Transcriptase, subunit A, domain 1"/>
    <property type="match status" value="1"/>
</dbReference>
<evidence type="ECO:0000259" key="2">
    <source>
        <dbReference type="Pfam" id="PF17919"/>
    </source>
</evidence>
<dbReference type="SUPFAM" id="SSF56672">
    <property type="entry name" value="DNA/RNA polymerases"/>
    <property type="match status" value="1"/>
</dbReference>
<dbReference type="PANTHER" id="PTHR37984:SF5">
    <property type="entry name" value="PROTEIN NYNRIN-LIKE"/>
    <property type="match status" value="1"/>
</dbReference>
<evidence type="ECO:0000256" key="1">
    <source>
        <dbReference type="ARBA" id="ARBA00023268"/>
    </source>
</evidence>
<dbReference type="InterPro" id="IPR043502">
    <property type="entry name" value="DNA/RNA_pol_sf"/>
</dbReference>
<organism evidence="3 4">
    <name type="scientific">Dioscorea cayennensis subsp. rotundata</name>
    <name type="common">White Guinea yam</name>
    <name type="synonym">Dioscorea rotundata</name>
    <dbReference type="NCBI Taxonomy" id="55577"/>
    <lineage>
        <taxon>Eukaryota</taxon>
        <taxon>Viridiplantae</taxon>
        <taxon>Streptophyta</taxon>
        <taxon>Embryophyta</taxon>
        <taxon>Tracheophyta</taxon>
        <taxon>Spermatophyta</taxon>
        <taxon>Magnoliopsida</taxon>
        <taxon>Liliopsida</taxon>
        <taxon>Dioscoreales</taxon>
        <taxon>Dioscoreaceae</taxon>
        <taxon>Dioscorea</taxon>
    </lineage>
</organism>
<accession>A0AB40C802</accession>
<gene>
    <name evidence="4" type="primary">LOC120273159</name>
</gene>
<protein>
    <submittedName>
        <fullName evidence="4">Uncharacterized protein LOC120273159</fullName>
    </submittedName>
</protein>
<keyword evidence="1" id="KW-0511">Multifunctional enzyme</keyword>
<dbReference type="InterPro" id="IPR050951">
    <property type="entry name" value="Retrovirus_Pol_polyprotein"/>
</dbReference>
<feature type="domain" description="Reverse transcriptase/retrotransposon-derived protein RNase H-like" evidence="2">
    <location>
        <begin position="104"/>
        <end position="154"/>
    </location>
</feature>
<reference evidence="4" key="1">
    <citation type="submission" date="2025-08" db="UniProtKB">
        <authorList>
            <consortium name="RefSeq"/>
        </authorList>
    </citation>
    <scope>IDENTIFICATION</scope>
</reference>
<dbReference type="GeneID" id="120273159"/>